<proteinExistence type="predicted"/>
<evidence type="ECO:0000259" key="2">
    <source>
        <dbReference type="PROSITE" id="PS50041"/>
    </source>
</evidence>
<gene>
    <name evidence="3" type="ORF">DPMN_141005</name>
</gene>
<dbReference type="Proteomes" id="UP000828390">
    <property type="component" value="Unassembled WGS sequence"/>
</dbReference>
<dbReference type="SUPFAM" id="SSF56436">
    <property type="entry name" value="C-type lectin-like"/>
    <property type="match status" value="1"/>
</dbReference>
<organism evidence="3 4">
    <name type="scientific">Dreissena polymorpha</name>
    <name type="common">Zebra mussel</name>
    <name type="synonym">Mytilus polymorpha</name>
    <dbReference type="NCBI Taxonomy" id="45954"/>
    <lineage>
        <taxon>Eukaryota</taxon>
        <taxon>Metazoa</taxon>
        <taxon>Spiralia</taxon>
        <taxon>Lophotrochozoa</taxon>
        <taxon>Mollusca</taxon>
        <taxon>Bivalvia</taxon>
        <taxon>Autobranchia</taxon>
        <taxon>Heteroconchia</taxon>
        <taxon>Euheterodonta</taxon>
        <taxon>Imparidentia</taxon>
        <taxon>Neoheterodontei</taxon>
        <taxon>Myida</taxon>
        <taxon>Dreissenoidea</taxon>
        <taxon>Dreissenidae</taxon>
        <taxon>Dreissena</taxon>
    </lineage>
</organism>
<feature type="domain" description="C-type lectin" evidence="2">
    <location>
        <begin position="17"/>
        <end position="111"/>
    </location>
</feature>
<dbReference type="CDD" id="cd00037">
    <property type="entry name" value="CLECT"/>
    <property type="match status" value="1"/>
</dbReference>
<dbReference type="InterPro" id="IPR016187">
    <property type="entry name" value="CTDL_fold"/>
</dbReference>
<accession>A0A9D4JHW7</accession>
<keyword evidence="4" id="KW-1185">Reference proteome</keyword>
<feature type="signal peptide" evidence="1">
    <location>
        <begin position="1"/>
        <end position="24"/>
    </location>
</feature>
<feature type="chain" id="PRO_5038582423" description="C-type lectin domain-containing protein" evidence="1">
    <location>
        <begin position="25"/>
        <end position="111"/>
    </location>
</feature>
<name>A0A9D4JHW7_DREPO</name>
<dbReference type="Pfam" id="PF00059">
    <property type="entry name" value="Lectin_C"/>
    <property type="match status" value="1"/>
</dbReference>
<reference evidence="3" key="2">
    <citation type="submission" date="2020-11" db="EMBL/GenBank/DDBJ databases">
        <authorList>
            <person name="McCartney M.A."/>
            <person name="Auch B."/>
            <person name="Kono T."/>
            <person name="Mallez S."/>
            <person name="Becker A."/>
            <person name="Gohl D.M."/>
            <person name="Silverstein K.A.T."/>
            <person name="Koren S."/>
            <person name="Bechman K.B."/>
            <person name="Herman A."/>
            <person name="Abrahante J.E."/>
            <person name="Garbe J."/>
        </authorList>
    </citation>
    <scope>NUCLEOTIDE SEQUENCE</scope>
    <source>
        <strain evidence="3">Duluth1</strain>
        <tissue evidence="3">Whole animal</tissue>
    </source>
</reference>
<evidence type="ECO:0000313" key="3">
    <source>
        <dbReference type="EMBL" id="KAH3812570.1"/>
    </source>
</evidence>
<dbReference type="PROSITE" id="PS50041">
    <property type="entry name" value="C_TYPE_LECTIN_2"/>
    <property type="match status" value="1"/>
</dbReference>
<evidence type="ECO:0000313" key="4">
    <source>
        <dbReference type="Proteomes" id="UP000828390"/>
    </source>
</evidence>
<sequence length="111" mass="13336">MWNRSVNIALYLCMLECVSYYTTCKDGWIPYKGSCYLFHFERMSFAQAEANDAIENEFLKDRMRQLEDHNWWMGLTDEDIEGVWQWFDTEEMPTYTDFRSGDGETTPRRTV</sequence>
<comment type="caution">
    <text evidence="3">The sequence shown here is derived from an EMBL/GenBank/DDBJ whole genome shotgun (WGS) entry which is preliminary data.</text>
</comment>
<reference evidence="3" key="1">
    <citation type="journal article" date="2019" name="bioRxiv">
        <title>The Genome of the Zebra Mussel, Dreissena polymorpha: A Resource for Invasive Species Research.</title>
        <authorList>
            <person name="McCartney M.A."/>
            <person name="Auch B."/>
            <person name="Kono T."/>
            <person name="Mallez S."/>
            <person name="Zhang Y."/>
            <person name="Obille A."/>
            <person name="Becker A."/>
            <person name="Abrahante J.E."/>
            <person name="Garbe J."/>
            <person name="Badalamenti J.P."/>
            <person name="Herman A."/>
            <person name="Mangelson H."/>
            <person name="Liachko I."/>
            <person name="Sullivan S."/>
            <person name="Sone E.D."/>
            <person name="Koren S."/>
            <person name="Silverstein K.A.T."/>
            <person name="Beckman K.B."/>
            <person name="Gohl D.M."/>
        </authorList>
    </citation>
    <scope>NUCLEOTIDE SEQUENCE</scope>
    <source>
        <strain evidence="3">Duluth1</strain>
        <tissue evidence="3">Whole animal</tissue>
    </source>
</reference>
<dbReference type="Gene3D" id="3.10.100.10">
    <property type="entry name" value="Mannose-Binding Protein A, subunit A"/>
    <property type="match status" value="1"/>
</dbReference>
<dbReference type="InterPro" id="IPR001304">
    <property type="entry name" value="C-type_lectin-like"/>
</dbReference>
<protein>
    <recommendedName>
        <fullName evidence="2">C-type lectin domain-containing protein</fullName>
    </recommendedName>
</protein>
<evidence type="ECO:0000256" key="1">
    <source>
        <dbReference type="SAM" id="SignalP"/>
    </source>
</evidence>
<dbReference type="InterPro" id="IPR016186">
    <property type="entry name" value="C-type_lectin-like/link_sf"/>
</dbReference>
<keyword evidence="1" id="KW-0732">Signal</keyword>
<dbReference type="EMBL" id="JAIWYP010000006">
    <property type="protein sequence ID" value="KAH3812570.1"/>
    <property type="molecule type" value="Genomic_DNA"/>
</dbReference>
<dbReference type="AlphaFoldDB" id="A0A9D4JHW7"/>